<evidence type="ECO:0000313" key="4">
    <source>
        <dbReference type="Proteomes" id="UP001242480"/>
    </source>
</evidence>
<evidence type="ECO:0000256" key="1">
    <source>
        <dbReference type="ARBA" id="ARBA00022801"/>
    </source>
</evidence>
<feature type="domain" description="Glucosamine/galactosamine-6-phosphate isomerase" evidence="2">
    <location>
        <begin position="12"/>
        <end position="252"/>
    </location>
</feature>
<dbReference type="SUPFAM" id="SSF100950">
    <property type="entry name" value="NagB/RpiA/CoA transferase-like"/>
    <property type="match status" value="1"/>
</dbReference>
<dbReference type="Proteomes" id="UP001242480">
    <property type="component" value="Unassembled WGS sequence"/>
</dbReference>
<keyword evidence="4" id="KW-1185">Reference proteome</keyword>
<evidence type="ECO:0000259" key="2">
    <source>
        <dbReference type="Pfam" id="PF01182"/>
    </source>
</evidence>
<organism evidence="3 4">
    <name type="scientific">Labrys wisconsinensis</name>
    <dbReference type="NCBI Taxonomy" id="425677"/>
    <lineage>
        <taxon>Bacteria</taxon>
        <taxon>Pseudomonadati</taxon>
        <taxon>Pseudomonadota</taxon>
        <taxon>Alphaproteobacteria</taxon>
        <taxon>Hyphomicrobiales</taxon>
        <taxon>Xanthobacteraceae</taxon>
        <taxon>Labrys</taxon>
    </lineage>
</organism>
<name>A0ABU0J0X1_9HYPH</name>
<dbReference type="PANTHER" id="PTHR11280">
    <property type="entry name" value="GLUCOSAMINE-6-PHOSPHATE ISOMERASE"/>
    <property type="match status" value="1"/>
</dbReference>
<gene>
    <name evidence="3" type="ORF">QO011_000894</name>
</gene>
<dbReference type="RefSeq" id="WP_307268209.1">
    <property type="nucleotide sequence ID" value="NZ_JAUSVX010000001.1"/>
</dbReference>
<reference evidence="3 4" key="1">
    <citation type="submission" date="2023-07" db="EMBL/GenBank/DDBJ databases">
        <title>Genomic Encyclopedia of Type Strains, Phase IV (KMG-IV): sequencing the most valuable type-strain genomes for metagenomic binning, comparative biology and taxonomic classification.</title>
        <authorList>
            <person name="Goeker M."/>
        </authorList>
    </citation>
    <scope>NUCLEOTIDE SEQUENCE [LARGE SCALE GENOMIC DNA]</scope>
    <source>
        <strain evidence="3 4">DSM 19619</strain>
    </source>
</reference>
<dbReference type="EMBL" id="JAUSVX010000001">
    <property type="protein sequence ID" value="MDQ0467899.1"/>
    <property type="molecule type" value="Genomic_DNA"/>
</dbReference>
<dbReference type="EC" id="3.5.99.6" evidence="3"/>
<comment type="caution">
    <text evidence="3">The sequence shown here is derived from an EMBL/GenBank/DDBJ whole genome shotgun (WGS) entry which is preliminary data.</text>
</comment>
<proteinExistence type="predicted"/>
<dbReference type="Gene3D" id="3.40.50.1360">
    <property type="match status" value="1"/>
</dbReference>
<sequence length="267" mass="27997">MTTPALEIFARPDALGEALAGRILAAAAEAGAAGRPFLLGCPGGRSPRPVYQAMAAALAAAPRDLGHVVIVMMDDYLAERDGRLDHVDADAHYSCRRFGREEILAVLNAGLPEPWRIPAANLWVPDPADPAAYDRRIAAAGGIDLFILASGASDGHVAFNPAGTPADTRTRIVPLAEATRRDNMQTFPDFASLAEVPAHGISVGVGTIAEQSRAAAMVLWGEGKRLAFQRIAAADGYDPQWPASVVNLCRNATIFADAAAAGRTGPR</sequence>
<protein>
    <submittedName>
        <fullName evidence="3">Glucosamine-6-phosphate deaminase</fullName>
        <ecNumber evidence="3">3.5.99.6</ecNumber>
    </submittedName>
</protein>
<accession>A0ABU0J0X1</accession>
<dbReference type="InterPro" id="IPR006148">
    <property type="entry name" value="Glc/Gal-6P_isomerase"/>
</dbReference>
<dbReference type="GO" id="GO:0004342">
    <property type="term" value="F:glucosamine-6-phosphate deaminase activity"/>
    <property type="evidence" value="ECO:0007669"/>
    <property type="project" value="UniProtKB-EC"/>
</dbReference>
<dbReference type="InterPro" id="IPR004547">
    <property type="entry name" value="Glucosamine6P_isomerase"/>
</dbReference>
<dbReference type="Pfam" id="PF01182">
    <property type="entry name" value="Glucosamine_iso"/>
    <property type="match status" value="1"/>
</dbReference>
<evidence type="ECO:0000313" key="3">
    <source>
        <dbReference type="EMBL" id="MDQ0467899.1"/>
    </source>
</evidence>
<dbReference type="PANTHER" id="PTHR11280:SF5">
    <property type="entry name" value="GLUCOSAMINE-6-PHOSPHATE ISOMERASE"/>
    <property type="match status" value="1"/>
</dbReference>
<keyword evidence="1 3" id="KW-0378">Hydrolase</keyword>
<dbReference type="InterPro" id="IPR037171">
    <property type="entry name" value="NagB/RpiA_transferase-like"/>
</dbReference>